<protein>
    <submittedName>
        <fullName evidence="1">Uncharacterized protein</fullName>
    </submittedName>
</protein>
<name>G3IK54_CRIGR</name>
<proteinExistence type="predicted"/>
<accession>G3IK54</accession>
<dbReference type="EMBL" id="JH003489">
    <property type="protein sequence ID" value="EGW14486.1"/>
    <property type="molecule type" value="Genomic_DNA"/>
</dbReference>
<organism evidence="1 2">
    <name type="scientific">Cricetulus griseus</name>
    <name type="common">Chinese hamster</name>
    <name type="synonym">Cricetulus barabensis griseus</name>
    <dbReference type="NCBI Taxonomy" id="10029"/>
    <lineage>
        <taxon>Eukaryota</taxon>
        <taxon>Metazoa</taxon>
        <taxon>Chordata</taxon>
        <taxon>Craniata</taxon>
        <taxon>Vertebrata</taxon>
        <taxon>Euteleostomi</taxon>
        <taxon>Mammalia</taxon>
        <taxon>Eutheria</taxon>
        <taxon>Euarchontoglires</taxon>
        <taxon>Glires</taxon>
        <taxon>Rodentia</taxon>
        <taxon>Myomorpha</taxon>
        <taxon>Muroidea</taxon>
        <taxon>Cricetidae</taxon>
        <taxon>Cricetinae</taxon>
        <taxon>Cricetulus</taxon>
    </lineage>
</organism>
<dbReference type="AlphaFoldDB" id="G3IK54"/>
<evidence type="ECO:0000313" key="2">
    <source>
        <dbReference type="Proteomes" id="UP000001075"/>
    </source>
</evidence>
<sequence length="62" mass="7196">MPLTSYCTSLVNPAECKGYSELSYLIMMLFKQPTYMTRFTLKNLFHSNEKVAETKDISQPRV</sequence>
<reference evidence="2" key="1">
    <citation type="journal article" date="2011" name="Nat. Biotechnol.">
        <title>The genomic sequence of the Chinese hamster ovary (CHO)-K1 cell line.</title>
        <authorList>
            <person name="Xu X."/>
            <person name="Nagarajan H."/>
            <person name="Lewis N.E."/>
            <person name="Pan S."/>
            <person name="Cai Z."/>
            <person name="Liu X."/>
            <person name="Chen W."/>
            <person name="Xie M."/>
            <person name="Wang W."/>
            <person name="Hammond S."/>
            <person name="Andersen M.R."/>
            <person name="Neff N."/>
            <person name="Passarelli B."/>
            <person name="Koh W."/>
            <person name="Fan H.C."/>
            <person name="Wang J."/>
            <person name="Gui Y."/>
            <person name="Lee K.H."/>
            <person name="Betenbaugh M.J."/>
            <person name="Quake S.R."/>
            <person name="Famili I."/>
            <person name="Palsson B.O."/>
            <person name="Wang J."/>
        </authorList>
    </citation>
    <scope>NUCLEOTIDE SEQUENCE [LARGE SCALE GENOMIC DNA]</scope>
    <source>
        <strain evidence="2">CHO K1 cell line</strain>
    </source>
</reference>
<dbReference type="InParanoid" id="G3IK54"/>
<gene>
    <name evidence="1" type="ORF">I79_024247</name>
</gene>
<evidence type="ECO:0000313" key="1">
    <source>
        <dbReference type="EMBL" id="EGW14486.1"/>
    </source>
</evidence>
<dbReference type="Proteomes" id="UP000001075">
    <property type="component" value="Unassembled WGS sequence"/>
</dbReference>